<evidence type="ECO:0000313" key="8">
    <source>
        <dbReference type="Proteomes" id="UP000002209"/>
    </source>
</evidence>
<feature type="transmembrane region" description="Helical" evidence="5">
    <location>
        <begin position="390"/>
        <end position="408"/>
    </location>
</feature>
<evidence type="ECO:0000256" key="2">
    <source>
        <dbReference type="ARBA" id="ARBA00022723"/>
    </source>
</evidence>
<evidence type="ECO:0000313" key="7">
    <source>
        <dbReference type="EMBL" id="BAH39351.1"/>
    </source>
</evidence>
<accession>C1AAU5</accession>
<name>C1AAU5_GEMAT</name>
<dbReference type="STRING" id="379066.GAU_2309"/>
<dbReference type="InterPro" id="IPR036909">
    <property type="entry name" value="Cyt_c-like_dom_sf"/>
</dbReference>
<dbReference type="Pfam" id="PF13795">
    <property type="entry name" value="HupE_UreJ_2"/>
    <property type="match status" value="1"/>
</dbReference>
<keyword evidence="5" id="KW-1133">Transmembrane helix</keyword>
<keyword evidence="5" id="KW-0472">Membrane</keyword>
<dbReference type="Proteomes" id="UP000002209">
    <property type="component" value="Chromosome"/>
</dbReference>
<feature type="transmembrane region" description="Helical" evidence="5">
    <location>
        <begin position="428"/>
        <end position="450"/>
    </location>
</feature>
<sequence>MRKLPARPHLSSNVQLRVSSPSRITIALLVAFVVSVFPRSTASAHEIPRHVAVRAYVAPLPDRVRLLVRIPMDAVRDVEFPLRTDGPRDGAVDVVRLAPFLHDAARLWVADGIRLRDGSTALPTPEIVAVRAVLPADRAFDNWSTALTAVQTQALADSVRIPPLQLSLDVLLDVPITKPVTDLVLEPQWAHLGVQTTTVMRLVLPNGVKRYFTWDGDPGDVRLDPSWWHAASRFVGQGALHMFGGIDHVLFVLCLVLPFRRVRPLIGIITAFTLAHSMTLAAAALGYAPDAQWFSPLVEVVIAASIVVLALENIVGAKLERRWMMAFVFGLVHGFGFSSVLQEELQFAGGHLLTALAAFNVGVELAQVALLLVAVPVLDYVFAKMIPERPGVIVASALIAHEAWHWMGDRSAALQGMTLAWPAFDIDFWLVVIRVVMILLVLVGLMWALSGVMSRLQQPKGAVQKMPVLLMLLLLGTALSGRASDVQAQAAPRSTMAGVYTAAQATKGKEVFASSCLGCHTTASHMGTAFELKWFGRPLFDLYDYLSQLMPKTAPGTLTEDEYVWVTAYILRLNGMPAGKTELSAEPAWLKAVRVDTAKAPTARGGEHTERNRE</sequence>
<dbReference type="Gene3D" id="1.10.760.10">
    <property type="entry name" value="Cytochrome c-like domain"/>
    <property type="match status" value="1"/>
</dbReference>
<feature type="transmembrane region" description="Helical" evidence="5">
    <location>
        <begin position="353"/>
        <end position="378"/>
    </location>
</feature>
<dbReference type="GO" id="GO:0009055">
    <property type="term" value="F:electron transfer activity"/>
    <property type="evidence" value="ECO:0007669"/>
    <property type="project" value="InterPro"/>
</dbReference>
<gene>
    <name evidence="7" type="ordered locus">GAU_2309</name>
</gene>
<keyword evidence="1 4" id="KW-0349">Heme</keyword>
<evidence type="ECO:0000256" key="5">
    <source>
        <dbReference type="SAM" id="Phobius"/>
    </source>
</evidence>
<keyword evidence="8" id="KW-1185">Reference proteome</keyword>
<protein>
    <submittedName>
        <fullName evidence="7">Hypothetical membrane protein</fullName>
    </submittedName>
</protein>
<dbReference type="SUPFAM" id="SSF46626">
    <property type="entry name" value="Cytochrome c"/>
    <property type="match status" value="1"/>
</dbReference>
<dbReference type="KEGG" id="gau:GAU_2309"/>
<reference evidence="8" key="1">
    <citation type="submission" date="2006-03" db="EMBL/GenBank/DDBJ databases">
        <title>Complete genome sequence of Gemmatimonas aurantiaca T-27 that represents a novel phylum Gemmatimonadetes.</title>
        <authorList>
            <person name="Takasaki K."/>
            <person name="Ichikawa N."/>
            <person name="Miura H."/>
            <person name="Matsushita S."/>
            <person name="Watanabe Y."/>
            <person name="Oguchi A."/>
            <person name="Ankai A."/>
            <person name="Yashiro I."/>
            <person name="Takahashi M."/>
            <person name="Terui Y."/>
            <person name="Fukui S."/>
            <person name="Yokoyama H."/>
            <person name="Tanikawa S."/>
            <person name="Hanada S."/>
            <person name="Kamagata Y."/>
            <person name="Fujita N."/>
        </authorList>
    </citation>
    <scope>NUCLEOTIDE SEQUENCE [LARGE SCALE GENOMIC DNA]</scope>
    <source>
        <strain evidence="8">T-27 / DSM 14586 / JCM 11422 / NBRC 100505</strain>
    </source>
</reference>
<evidence type="ECO:0000256" key="3">
    <source>
        <dbReference type="ARBA" id="ARBA00023004"/>
    </source>
</evidence>
<organism evidence="7 8">
    <name type="scientific">Gemmatimonas aurantiaca (strain DSM 14586 / JCM 11422 / NBRC 100505 / T-27)</name>
    <dbReference type="NCBI Taxonomy" id="379066"/>
    <lineage>
        <taxon>Bacteria</taxon>
        <taxon>Pseudomonadati</taxon>
        <taxon>Gemmatimonadota</taxon>
        <taxon>Gemmatimonadia</taxon>
        <taxon>Gemmatimonadales</taxon>
        <taxon>Gemmatimonadaceae</taxon>
        <taxon>Gemmatimonas</taxon>
    </lineage>
</organism>
<feature type="domain" description="Cytochrome c" evidence="6">
    <location>
        <begin position="503"/>
        <end position="574"/>
    </location>
</feature>
<evidence type="ECO:0000259" key="6">
    <source>
        <dbReference type="PROSITE" id="PS51007"/>
    </source>
</evidence>
<keyword evidence="3 4" id="KW-0408">Iron</keyword>
<dbReference type="AlphaFoldDB" id="C1AAU5"/>
<dbReference type="PROSITE" id="PS51007">
    <property type="entry name" value="CYTC"/>
    <property type="match status" value="1"/>
</dbReference>
<dbReference type="GO" id="GO:0020037">
    <property type="term" value="F:heme binding"/>
    <property type="evidence" value="ECO:0007669"/>
    <property type="project" value="InterPro"/>
</dbReference>
<evidence type="ECO:0000256" key="1">
    <source>
        <dbReference type="ARBA" id="ARBA00022617"/>
    </source>
</evidence>
<dbReference type="EMBL" id="AP009153">
    <property type="protein sequence ID" value="BAH39351.1"/>
    <property type="molecule type" value="Genomic_DNA"/>
</dbReference>
<dbReference type="HOGENOM" id="CLU_030789_0_0_0"/>
<feature type="transmembrane region" description="Helical" evidence="5">
    <location>
        <begin position="323"/>
        <end position="341"/>
    </location>
</feature>
<dbReference type="Pfam" id="PF13442">
    <property type="entry name" value="Cytochrome_CBB3"/>
    <property type="match status" value="1"/>
</dbReference>
<keyword evidence="5" id="KW-0812">Transmembrane</keyword>
<evidence type="ECO:0000256" key="4">
    <source>
        <dbReference type="PROSITE-ProRule" id="PRU00433"/>
    </source>
</evidence>
<feature type="transmembrane region" description="Helical" evidence="5">
    <location>
        <begin position="293"/>
        <end position="311"/>
    </location>
</feature>
<dbReference type="eggNOG" id="COG2010">
    <property type="taxonomic scope" value="Bacteria"/>
</dbReference>
<feature type="transmembrane region" description="Helical" evidence="5">
    <location>
        <begin position="265"/>
        <end position="287"/>
    </location>
</feature>
<feature type="transmembrane region" description="Helical" evidence="5">
    <location>
        <begin position="239"/>
        <end position="258"/>
    </location>
</feature>
<dbReference type="InterPro" id="IPR032809">
    <property type="entry name" value="Put_HupE_UreJ"/>
</dbReference>
<keyword evidence="2 4" id="KW-0479">Metal-binding</keyword>
<proteinExistence type="predicted"/>
<dbReference type="InterPro" id="IPR009056">
    <property type="entry name" value="Cyt_c-like_dom"/>
</dbReference>
<dbReference type="GO" id="GO:0046872">
    <property type="term" value="F:metal ion binding"/>
    <property type="evidence" value="ECO:0007669"/>
    <property type="project" value="UniProtKB-KW"/>
</dbReference>